<sequence length="289" mass="33132">MSTTNFTTSSRDKIEPDMTNITQAPCELTERVQSSLMVYMKNLAAADFFLCLCLPLRIAHNATHSITIRHIYCSIGATAFYINMYASILFMDIIAANRYLKIVRPLETHALQTVRTARNISLGTWISLLAMSSVYLTPFLQTPWDLDPKLSCESLHSHGLGVAYKIIHCVLFAGFVFVLMSLVFLYWKTLQKIRQAQLSTVSSSHKFNKSKRNMLVLVVIFCVCFVPYHLVRLPYMFSSDCTFNILKELTILLSVLNVCFDPLIYFIFCKAFRDQLRKKDLQRSSEDQT</sequence>
<evidence type="ECO:0000256" key="7">
    <source>
        <dbReference type="ARBA" id="ARBA00023170"/>
    </source>
</evidence>
<evidence type="ECO:0000256" key="6">
    <source>
        <dbReference type="ARBA" id="ARBA00023136"/>
    </source>
</evidence>
<evidence type="ECO:0000259" key="11">
    <source>
        <dbReference type="PROSITE" id="PS50262"/>
    </source>
</evidence>
<feature type="domain" description="G-protein coupled receptors family 1 profile" evidence="11">
    <location>
        <begin position="19"/>
        <end position="265"/>
    </location>
</feature>
<feature type="transmembrane region" description="Helical" evidence="10">
    <location>
        <begin position="43"/>
        <end position="60"/>
    </location>
</feature>
<comment type="similarity">
    <text evidence="9">Belongs to the G-protein coupled receptor 1 family.</text>
</comment>
<name>A0ABR3M786_9TELE</name>
<dbReference type="Pfam" id="PF00001">
    <property type="entry name" value="7tm_1"/>
    <property type="match status" value="1"/>
</dbReference>
<dbReference type="Proteomes" id="UP001558613">
    <property type="component" value="Unassembled WGS sequence"/>
</dbReference>
<keyword evidence="7 9" id="KW-0675">Receptor</keyword>
<dbReference type="PANTHER" id="PTHR24233:SF11">
    <property type="entry name" value="P2Y PURINOCEPTOR 14-LIKE"/>
    <property type="match status" value="1"/>
</dbReference>
<accession>A0ABR3M786</accession>
<protein>
    <recommendedName>
        <fullName evidence="11">G-protein coupled receptors family 1 profile domain-containing protein</fullName>
    </recommendedName>
</protein>
<proteinExistence type="inferred from homology"/>
<feature type="transmembrane region" description="Helical" evidence="10">
    <location>
        <begin position="214"/>
        <end position="231"/>
    </location>
</feature>
<dbReference type="PROSITE" id="PS50262">
    <property type="entry name" value="G_PROTEIN_RECEP_F1_2"/>
    <property type="match status" value="1"/>
</dbReference>
<dbReference type="PANTHER" id="PTHR24233">
    <property type="entry name" value="P2Y PURINOCEPTOR-RELATED G-PROTEIN COUPLED RECEPTOR"/>
    <property type="match status" value="1"/>
</dbReference>
<dbReference type="PROSITE" id="PS00237">
    <property type="entry name" value="G_PROTEIN_RECEP_F1_1"/>
    <property type="match status" value="1"/>
</dbReference>
<keyword evidence="6 10" id="KW-0472">Membrane</keyword>
<dbReference type="CDD" id="cd14982">
    <property type="entry name" value="7tmA_purinoceptor-like"/>
    <property type="match status" value="1"/>
</dbReference>
<evidence type="ECO:0000256" key="9">
    <source>
        <dbReference type="RuleBase" id="RU000688"/>
    </source>
</evidence>
<organism evidence="12 13">
    <name type="scientific">Cirrhinus molitorella</name>
    <name type="common">mud carp</name>
    <dbReference type="NCBI Taxonomy" id="172907"/>
    <lineage>
        <taxon>Eukaryota</taxon>
        <taxon>Metazoa</taxon>
        <taxon>Chordata</taxon>
        <taxon>Craniata</taxon>
        <taxon>Vertebrata</taxon>
        <taxon>Euteleostomi</taxon>
        <taxon>Actinopterygii</taxon>
        <taxon>Neopterygii</taxon>
        <taxon>Teleostei</taxon>
        <taxon>Ostariophysi</taxon>
        <taxon>Cypriniformes</taxon>
        <taxon>Cyprinidae</taxon>
        <taxon>Labeoninae</taxon>
        <taxon>Labeonini</taxon>
        <taxon>Cirrhinus</taxon>
    </lineage>
</organism>
<evidence type="ECO:0000256" key="2">
    <source>
        <dbReference type="ARBA" id="ARBA00022475"/>
    </source>
</evidence>
<dbReference type="PRINTS" id="PR01157">
    <property type="entry name" value="P2YPURNOCPTR"/>
</dbReference>
<feature type="transmembrane region" description="Helical" evidence="10">
    <location>
        <begin position="162"/>
        <end position="187"/>
    </location>
</feature>
<dbReference type="EMBL" id="JAYMGO010000015">
    <property type="protein sequence ID" value="KAL1260096.1"/>
    <property type="molecule type" value="Genomic_DNA"/>
</dbReference>
<comment type="caution">
    <text evidence="12">The sequence shown here is derived from an EMBL/GenBank/DDBJ whole genome shotgun (WGS) entry which is preliminary data.</text>
</comment>
<evidence type="ECO:0000256" key="1">
    <source>
        <dbReference type="ARBA" id="ARBA00004651"/>
    </source>
</evidence>
<evidence type="ECO:0000313" key="13">
    <source>
        <dbReference type="Proteomes" id="UP001558613"/>
    </source>
</evidence>
<keyword evidence="3 9" id="KW-0812">Transmembrane</keyword>
<keyword evidence="4 10" id="KW-1133">Transmembrane helix</keyword>
<dbReference type="PRINTS" id="PR00237">
    <property type="entry name" value="GPCRRHODOPSN"/>
</dbReference>
<dbReference type="Gene3D" id="1.20.1070.10">
    <property type="entry name" value="Rhodopsin 7-helix transmembrane proteins"/>
    <property type="match status" value="1"/>
</dbReference>
<keyword evidence="5 9" id="KW-0297">G-protein coupled receptor</keyword>
<dbReference type="InterPro" id="IPR000276">
    <property type="entry name" value="GPCR_Rhodpsn"/>
</dbReference>
<dbReference type="InterPro" id="IPR017452">
    <property type="entry name" value="GPCR_Rhodpsn_7TM"/>
</dbReference>
<feature type="transmembrane region" description="Helical" evidence="10">
    <location>
        <begin position="251"/>
        <end position="269"/>
    </location>
</feature>
<keyword evidence="2" id="KW-1003">Cell membrane</keyword>
<evidence type="ECO:0000256" key="4">
    <source>
        <dbReference type="ARBA" id="ARBA00022989"/>
    </source>
</evidence>
<feature type="transmembrane region" description="Helical" evidence="10">
    <location>
        <begin position="120"/>
        <end position="142"/>
    </location>
</feature>
<keyword evidence="13" id="KW-1185">Reference proteome</keyword>
<reference evidence="12 13" key="1">
    <citation type="submission" date="2023-09" db="EMBL/GenBank/DDBJ databases">
        <authorList>
            <person name="Wang M."/>
        </authorList>
    </citation>
    <scope>NUCLEOTIDE SEQUENCE [LARGE SCALE GENOMIC DNA]</scope>
    <source>
        <strain evidence="12">GT-2023</strain>
        <tissue evidence="12">Liver</tissue>
    </source>
</reference>
<evidence type="ECO:0000256" key="8">
    <source>
        <dbReference type="ARBA" id="ARBA00023224"/>
    </source>
</evidence>
<evidence type="ECO:0000256" key="10">
    <source>
        <dbReference type="SAM" id="Phobius"/>
    </source>
</evidence>
<dbReference type="SUPFAM" id="SSF81321">
    <property type="entry name" value="Family A G protein-coupled receptor-like"/>
    <property type="match status" value="1"/>
</dbReference>
<keyword evidence="8 9" id="KW-0807">Transducer</keyword>
<gene>
    <name evidence="12" type="ORF">QQF64_007923</name>
</gene>
<evidence type="ECO:0000256" key="3">
    <source>
        <dbReference type="ARBA" id="ARBA00022692"/>
    </source>
</evidence>
<evidence type="ECO:0000256" key="5">
    <source>
        <dbReference type="ARBA" id="ARBA00023040"/>
    </source>
</evidence>
<comment type="subcellular location">
    <subcellularLocation>
        <location evidence="1">Cell membrane</location>
        <topology evidence="1">Multi-pass membrane protein</topology>
    </subcellularLocation>
</comment>
<evidence type="ECO:0000313" key="12">
    <source>
        <dbReference type="EMBL" id="KAL1260096.1"/>
    </source>
</evidence>